<dbReference type="WBParaSite" id="PDA_v2.g15557.t1">
    <property type="protein sequence ID" value="PDA_v2.g15557.t1"/>
    <property type="gene ID" value="PDA_v2.g15557"/>
</dbReference>
<protein>
    <submittedName>
        <fullName evidence="2">Uncharacterized protein</fullName>
    </submittedName>
</protein>
<evidence type="ECO:0000313" key="1">
    <source>
        <dbReference type="Proteomes" id="UP000887578"/>
    </source>
</evidence>
<organism evidence="1 2">
    <name type="scientific">Panagrolaimus davidi</name>
    <dbReference type="NCBI Taxonomy" id="227884"/>
    <lineage>
        <taxon>Eukaryota</taxon>
        <taxon>Metazoa</taxon>
        <taxon>Ecdysozoa</taxon>
        <taxon>Nematoda</taxon>
        <taxon>Chromadorea</taxon>
        <taxon>Rhabditida</taxon>
        <taxon>Tylenchina</taxon>
        <taxon>Panagrolaimomorpha</taxon>
        <taxon>Panagrolaimoidea</taxon>
        <taxon>Panagrolaimidae</taxon>
        <taxon>Panagrolaimus</taxon>
    </lineage>
</organism>
<keyword evidence="1" id="KW-1185">Reference proteome</keyword>
<dbReference type="AlphaFoldDB" id="A0A914PBM9"/>
<proteinExistence type="predicted"/>
<dbReference type="Proteomes" id="UP000887578">
    <property type="component" value="Unplaced"/>
</dbReference>
<accession>A0A914PBM9</accession>
<evidence type="ECO:0000313" key="2">
    <source>
        <dbReference type="WBParaSite" id="PDA_v2.g15557.t1"/>
    </source>
</evidence>
<name>A0A914PBM9_9BILA</name>
<reference evidence="2" key="1">
    <citation type="submission" date="2022-11" db="UniProtKB">
        <authorList>
            <consortium name="WormBaseParasite"/>
        </authorList>
    </citation>
    <scope>IDENTIFICATION</scope>
</reference>
<sequence>MLESNFAQLKSNANGILQWNANIGQSTNQNSKFCLFRDSSGYLSIKDFGPNNSNLNNDVCCLRFNQNGVSPVFHPNIYGGSYSIYSTSVAPSTCQGCASRKQTMQNDEIIAPVILSADNFSLDNQCKTEFV</sequence>